<dbReference type="InterPro" id="IPR009403">
    <property type="entry name" value="UPF0637"/>
</dbReference>
<dbReference type="AlphaFoldDB" id="A0A179T0E1"/>
<protein>
    <recommendedName>
        <fullName evidence="1">UPF0637 protein A6K24_03250</fullName>
    </recommendedName>
</protein>
<accession>A0A179T0E1</accession>
<dbReference type="PIRSF" id="PIRSF021332">
    <property type="entry name" value="DUF1054"/>
    <property type="match status" value="1"/>
</dbReference>
<evidence type="ECO:0000313" key="3">
    <source>
        <dbReference type="Proteomes" id="UP000078534"/>
    </source>
</evidence>
<dbReference type="RefSeq" id="WP_066330563.1">
    <property type="nucleotide sequence ID" value="NZ_LWSG01000012.1"/>
</dbReference>
<keyword evidence="3" id="KW-1185">Reference proteome</keyword>
<dbReference type="EMBL" id="LWSG01000012">
    <property type="protein sequence ID" value="OAS86539.1"/>
    <property type="molecule type" value="Genomic_DNA"/>
</dbReference>
<proteinExistence type="inferred from homology"/>
<dbReference type="Gene3D" id="3.30.930.20">
    <property type="entry name" value="Protein of unknown function DUF1054"/>
    <property type="match status" value="1"/>
</dbReference>
<dbReference type="STRING" id="152268.A6K24_03250"/>
<gene>
    <name evidence="2" type="ORF">A6K24_03250</name>
</gene>
<evidence type="ECO:0000313" key="2">
    <source>
        <dbReference type="EMBL" id="OAS86539.1"/>
    </source>
</evidence>
<reference evidence="3" key="1">
    <citation type="submission" date="2016-04" db="EMBL/GenBank/DDBJ databases">
        <authorList>
            <person name="Lyu Z."/>
            <person name="Lyu W."/>
        </authorList>
    </citation>
    <scope>NUCLEOTIDE SEQUENCE [LARGE SCALE GENOMIC DNA]</scope>
    <source>
        <strain evidence="3">C44</strain>
    </source>
</reference>
<dbReference type="SUPFAM" id="SSF142913">
    <property type="entry name" value="YktB/PF0168-like"/>
    <property type="match status" value="1"/>
</dbReference>
<dbReference type="InterPro" id="IPR053707">
    <property type="entry name" value="UPF0637_domain_sf"/>
</dbReference>
<dbReference type="OrthoDB" id="9812818at2"/>
<comment type="similarity">
    <text evidence="1">Belongs to the UPF0637 family.</text>
</comment>
<dbReference type="Pfam" id="PF06335">
    <property type="entry name" value="DUF1054"/>
    <property type="match status" value="1"/>
</dbReference>
<organism evidence="2 3">
    <name type="scientific">Metabacillus litoralis</name>
    <dbReference type="NCBI Taxonomy" id="152268"/>
    <lineage>
        <taxon>Bacteria</taxon>
        <taxon>Bacillati</taxon>
        <taxon>Bacillota</taxon>
        <taxon>Bacilli</taxon>
        <taxon>Bacillales</taxon>
        <taxon>Bacillaceae</taxon>
        <taxon>Metabacillus</taxon>
    </lineage>
</organism>
<dbReference type="HAMAP" id="MF_01851">
    <property type="entry name" value="UPF0637"/>
    <property type="match status" value="1"/>
</dbReference>
<sequence length="212" mass="24692">MNFDGFTSKDFETFTIDGLEDRMDAIRERIQPKFQIIGQTLTDDLSSVLQNEMFLHIAKHARRTINPPKDTWLAIAANKRGYKQHPHFQVGLFDDHLFIWLAFIYELPNKENIALNFLNNMDIIKNSVPDDFCVSLDHTKKDSIPFYVIDLKSSLERFRDVKKAEFLIGRHINVENPILNDGDKLLKVILETFQTLIPLYKLSLELKNVQSL</sequence>
<evidence type="ECO:0000256" key="1">
    <source>
        <dbReference type="HAMAP-Rule" id="MF_01851"/>
    </source>
</evidence>
<comment type="caution">
    <text evidence="2">The sequence shown here is derived from an EMBL/GenBank/DDBJ whole genome shotgun (WGS) entry which is preliminary data.</text>
</comment>
<dbReference type="Proteomes" id="UP000078534">
    <property type="component" value="Unassembled WGS sequence"/>
</dbReference>
<name>A0A179T0E1_9BACI</name>